<evidence type="ECO:0000313" key="4">
    <source>
        <dbReference type="Proteomes" id="UP000830115"/>
    </source>
</evidence>
<organism evidence="3 4">
    <name type="scientific">Streptomyces halobius</name>
    <dbReference type="NCBI Taxonomy" id="2879846"/>
    <lineage>
        <taxon>Bacteria</taxon>
        <taxon>Bacillati</taxon>
        <taxon>Actinomycetota</taxon>
        <taxon>Actinomycetes</taxon>
        <taxon>Kitasatosporales</taxon>
        <taxon>Streptomycetaceae</taxon>
        <taxon>Streptomyces</taxon>
    </lineage>
</organism>
<keyword evidence="2" id="KW-0472">Membrane</keyword>
<proteinExistence type="predicted"/>
<sequence>MSKPSKDVRRILAEMERHLALDDPELAARMDALNDLLAGGADGRSPGRPRDGRAPDDGRTGDGNHTGDDSRADDDRKTRDWRWTVAIVLGVLAVLGMILVGVFTKPPPGDDRQGRPQGSSAVSVSVLTRRPVAGPGDRQGLRPPHGSPAPRSPTERPEGGRHART</sequence>
<name>A0ABY4M8H6_9ACTN</name>
<evidence type="ECO:0000256" key="1">
    <source>
        <dbReference type="SAM" id="MobiDB-lite"/>
    </source>
</evidence>
<keyword evidence="4" id="KW-1185">Reference proteome</keyword>
<keyword evidence="2" id="KW-1133">Transmembrane helix</keyword>
<dbReference type="RefSeq" id="WP_248864960.1">
    <property type="nucleotide sequence ID" value="NZ_CP086322.1"/>
</dbReference>
<feature type="region of interest" description="Disordered" evidence="1">
    <location>
        <begin position="37"/>
        <end position="79"/>
    </location>
</feature>
<gene>
    <name evidence="3" type="ORF">K9S39_21380</name>
</gene>
<dbReference type="Pfam" id="PF11239">
    <property type="entry name" value="DUF3040"/>
    <property type="match status" value="1"/>
</dbReference>
<dbReference type="InterPro" id="IPR021401">
    <property type="entry name" value="DUF3040"/>
</dbReference>
<dbReference type="EMBL" id="CP086322">
    <property type="protein sequence ID" value="UQA94084.1"/>
    <property type="molecule type" value="Genomic_DNA"/>
</dbReference>
<protein>
    <submittedName>
        <fullName evidence="3">DUF3040 domain-containing protein</fullName>
    </submittedName>
</protein>
<keyword evidence="2" id="KW-0812">Transmembrane</keyword>
<feature type="compositionally biased region" description="Basic and acidic residues" evidence="1">
    <location>
        <begin position="153"/>
        <end position="165"/>
    </location>
</feature>
<evidence type="ECO:0000313" key="3">
    <source>
        <dbReference type="EMBL" id="UQA94084.1"/>
    </source>
</evidence>
<accession>A0ABY4M8H6</accession>
<evidence type="ECO:0000256" key="2">
    <source>
        <dbReference type="SAM" id="Phobius"/>
    </source>
</evidence>
<feature type="transmembrane region" description="Helical" evidence="2">
    <location>
        <begin position="81"/>
        <end position="103"/>
    </location>
</feature>
<feature type="compositionally biased region" description="Polar residues" evidence="1">
    <location>
        <begin position="116"/>
        <end position="126"/>
    </location>
</feature>
<feature type="region of interest" description="Disordered" evidence="1">
    <location>
        <begin position="106"/>
        <end position="165"/>
    </location>
</feature>
<reference evidence="3" key="1">
    <citation type="submission" date="2021-10" db="EMBL/GenBank/DDBJ databases">
        <title>Streptomyces nigrumlapis sp.nov.,an antimicrobial producing actinobacterium isolated from Black Gobi rocks.</title>
        <authorList>
            <person name="Wen Y."/>
            <person name="Zhang W."/>
            <person name="Liu X.G."/>
        </authorList>
    </citation>
    <scope>NUCLEOTIDE SEQUENCE</scope>
    <source>
        <strain evidence="3">ST13-2-2</strain>
    </source>
</reference>
<feature type="compositionally biased region" description="Basic and acidic residues" evidence="1">
    <location>
        <begin position="48"/>
        <end position="79"/>
    </location>
</feature>
<dbReference type="Proteomes" id="UP000830115">
    <property type="component" value="Chromosome"/>
</dbReference>